<dbReference type="AlphaFoldDB" id="K9EDF2"/>
<dbReference type="OrthoDB" id="1038370at2"/>
<dbReference type="PATRIC" id="fig|742727.4.peg.3879"/>
<sequence>METKGIATVENVNEVINSKNEVVMTKEQVIENARIALAEKKQFLADNANAEKNIVKSAETNVTKAERSYVEALQARELPTTTVELWNVQTSTEEQEIISKKKAEIIIATSDYSMTVSKVNVELGKDLIKDSRLEKMPLFVTDAKLFYDAEITLKDLNGNIVPKNTPNVFVSVDTANGYWKWKTYHEANINSIVKNESALIIENVRIKTFSSLQEFAQYRGVNNVLSRGFNGLEKAGNAALATQNEFYKKIFEVAKELKANISVVTKYYNLGKTLNLKVWNDAMLGIVSGDFSYDLTIGDELIETLQKVTSKVSTIKERYMIDAITRLANLQPQGAEDKIGIKETIKTIETLNKETVAYVEQVSLDKVNEIYTALLTQYLKNHEVIKEEQTA</sequence>
<organism evidence="1 2">
    <name type="scientific">Bacteroides oleiciplenus YIT 12058</name>
    <dbReference type="NCBI Taxonomy" id="742727"/>
    <lineage>
        <taxon>Bacteria</taxon>
        <taxon>Pseudomonadati</taxon>
        <taxon>Bacteroidota</taxon>
        <taxon>Bacteroidia</taxon>
        <taxon>Bacteroidales</taxon>
        <taxon>Bacteroidaceae</taxon>
        <taxon>Bacteroides</taxon>
    </lineage>
</organism>
<keyword evidence="2" id="KW-1185">Reference proteome</keyword>
<dbReference type="eggNOG" id="ENOG50340PW">
    <property type="taxonomic scope" value="Bacteria"/>
</dbReference>
<dbReference type="STRING" id="742727.HMPREF9447_03806"/>
<dbReference type="HOGENOM" id="CLU_684517_0_0_10"/>
<accession>K9EDF2</accession>
<reference evidence="1 2" key="1">
    <citation type="submission" date="2012-09" db="EMBL/GenBank/DDBJ databases">
        <title>The Genome Sequence of Bacteroides oleiciplenus YIT 12058.</title>
        <authorList>
            <consortium name="The Broad Institute Genome Sequencing Platform"/>
            <person name="Earl A."/>
            <person name="Ward D."/>
            <person name="Feldgarden M."/>
            <person name="Gevers D."/>
            <person name="Morotomi M."/>
            <person name="Walker B."/>
            <person name="Young S.K."/>
            <person name="Zeng Q."/>
            <person name="Gargeya S."/>
            <person name="Fitzgerald M."/>
            <person name="Haas B."/>
            <person name="Abouelleil A."/>
            <person name="Alvarado L."/>
            <person name="Arachchi H.M."/>
            <person name="Berlin A.M."/>
            <person name="Chapman S.B."/>
            <person name="Goldberg J."/>
            <person name="Griggs A."/>
            <person name="Gujja S."/>
            <person name="Hansen M."/>
            <person name="Howarth C."/>
            <person name="Imamovic A."/>
            <person name="Larimer J."/>
            <person name="McCowen C."/>
            <person name="Montmayeur A."/>
            <person name="Murphy C."/>
            <person name="Neiman D."/>
            <person name="Pearson M."/>
            <person name="Priest M."/>
            <person name="Roberts A."/>
            <person name="Saif S."/>
            <person name="Shea T."/>
            <person name="Sisk P."/>
            <person name="Sykes S."/>
            <person name="Wortman J."/>
            <person name="Nusbaum C."/>
            <person name="Birren B."/>
        </authorList>
    </citation>
    <scope>NUCLEOTIDE SEQUENCE [LARGE SCALE GENOMIC DNA]</scope>
    <source>
        <strain evidence="1 2">YIT 12058</strain>
    </source>
</reference>
<gene>
    <name evidence="1" type="ORF">HMPREF9447_03806</name>
</gene>
<comment type="caution">
    <text evidence="1">The sequence shown here is derived from an EMBL/GenBank/DDBJ whole genome shotgun (WGS) entry which is preliminary data.</text>
</comment>
<name>K9EDF2_9BACE</name>
<protein>
    <submittedName>
        <fullName evidence="1">Uncharacterized protein</fullName>
    </submittedName>
</protein>
<evidence type="ECO:0000313" key="1">
    <source>
        <dbReference type="EMBL" id="EKU88932.1"/>
    </source>
</evidence>
<dbReference type="RefSeq" id="WP_009131331.1">
    <property type="nucleotide sequence ID" value="NZ_JH992943.1"/>
</dbReference>
<proteinExistence type="predicted"/>
<evidence type="ECO:0000313" key="2">
    <source>
        <dbReference type="Proteomes" id="UP000009872"/>
    </source>
</evidence>
<dbReference type="EMBL" id="ADLF01000016">
    <property type="protein sequence ID" value="EKU88932.1"/>
    <property type="molecule type" value="Genomic_DNA"/>
</dbReference>
<dbReference type="Proteomes" id="UP000009872">
    <property type="component" value="Unassembled WGS sequence"/>
</dbReference>